<evidence type="ECO:0000313" key="1">
    <source>
        <dbReference type="EMBL" id="QQP49840.1"/>
    </source>
</evidence>
<dbReference type="Proteomes" id="UP000595437">
    <property type="component" value="Chromosome 7"/>
</dbReference>
<protein>
    <submittedName>
        <fullName evidence="1">High affinity cGMPspecific 3'_5'cyclic phosphodiesterase 9Alike</fullName>
    </submittedName>
</protein>
<evidence type="ECO:0000313" key="2">
    <source>
        <dbReference type="Proteomes" id="UP000595437"/>
    </source>
</evidence>
<sequence>MEELALVNLRNSLAYHEKLKEVMDSKAAAAAAAASGGEQQHDLFLLAVRILFLFRTGP</sequence>
<gene>
    <name evidence="1" type="ORF">FKW44_010641</name>
</gene>
<proteinExistence type="predicted"/>
<keyword evidence="2" id="KW-1185">Reference proteome</keyword>
<dbReference type="AlphaFoldDB" id="A0A7T8K9P7"/>
<accession>A0A7T8K9P7</accession>
<name>A0A7T8K9P7_CALRO</name>
<reference evidence="2" key="1">
    <citation type="submission" date="2021-01" db="EMBL/GenBank/DDBJ databases">
        <title>Caligus Genome Assembly.</title>
        <authorList>
            <person name="Gallardo-Escarate C."/>
        </authorList>
    </citation>
    <scope>NUCLEOTIDE SEQUENCE [LARGE SCALE GENOMIC DNA]</scope>
</reference>
<organism evidence="1 2">
    <name type="scientific">Caligus rogercresseyi</name>
    <name type="common">Sea louse</name>
    <dbReference type="NCBI Taxonomy" id="217165"/>
    <lineage>
        <taxon>Eukaryota</taxon>
        <taxon>Metazoa</taxon>
        <taxon>Ecdysozoa</taxon>
        <taxon>Arthropoda</taxon>
        <taxon>Crustacea</taxon>
        <taxon>Multicrustacea</taxon>
        <taxon>Hexanauplia</taxon>
        <taxon>Copepoda</taxon>
        <taxon>Siphonostomatoida</taxon>
        <taxon>Caligidae</taxon>
        <taxon>Caligus</taxon>
    </lineage>
</organism>
<dbReference type="EMBL" id="CP045896">
    <property type="protein sequence ID" value="QQP49840.1"/>
    <property type="molecule type" value="Genomic_DNA"/>
</dbReference>